<accession>A0A150QYE2</accession>
<evidence type="ECO:0000313" key="2">
    <source>
        <dbReference type="EMBL" id="KYF72984.1"/>
    </source>
</evidence>
<dbReference type="InterPro" id="IPR036188">
    <property type="entry name" value="FAD/NAD-bd_sf"/>
</dbReference>
<proteinExistence type="predicted"/>
<organism evidence="2 3">
    <name type="scientific">Sorangium cellulosum</name>
    <name type="common">Polyangium cellulosum</name>
    <dbReference type="NCBI Taxonomy" id="56"/>
    <lineage>
        <taxon>Bacteria</taxon>
        <taxon>Pseudomonadati</taxon>
        <taxon>Myxococcota</taxon>
        <taxon>Polyangia</taxon>
        <taxon>Polyangiales</taxon>
        <taxon>Polyangiaceae</taxon>
        <taxon>Sorangium</taxon>
    </lineage>
</organism>
<dbReference type="Proteomes" id="UP000075260">
    <property type="component" value="Unassembled WGS sequence"/>
</dbReference>
<sequence>MRAEDGLYVLGCFERRVTLASQQVRALNLVYALHERRIVPTNGAILVVGGGVAGMTAAAGAARLGYKVTLVEQRDELLPLLRGNAKRWLHPRVYDWPEPDAEHPEADVPVLPWRAAPAGEVVEQLERQWKALPELPRIEVLLSARVVDLGQGAPRRVSLNAPGLKRREVAAVILAVGFGLERRVEGVDFVSYWDDDNLDQSPRRSPARYFISGTGDGGLIDAVRARLRGFRHDRLLADFVGAEELGSVRQALLDIEHEAVAREIRSAGSARDHLYDAYEGLGEKYADVLDASVDAAIRERLRNDVTVVLGGLESVPFSLGASMLSRFLVSRLLFAFGLAYHPGGFSRISRAPDGYEVQFQLGGPERFDRVICRHGPQAAIERAFPPIWEKCVQPMRAFASLDQTRWPIYKRAYERAP</sequence>
<dbReference type="InterPro" id="IPR023753">
    <property type="entry name" value="FAD/NAD-binding_dom"/>
</dbReference>
<dbReference type="Gene3D" id="3.40.50.720">
    <property type="entry name" value="NAD(P)-binding Rossmann-like Domain"/>
    <property type="match status" value="1"/>
</dbReference>
<reference evidence="2 3" key="1">
    <citation type="submission" date="2014-02" db="EMBL/GenBank/DDBJ databases">
        <title>The small core and large imbalanced accessory genome model reveals a collaborative survival strategy of Sorangium cellulosum strains in nature.</title>
        <authorList>
            <person name="Han K."/>
            <person name="Peng R."/>
            <person name="Blom J."/>
            <person name="Li Y.-Z."/>
        </authorList>
    </citation>
    <scope>NUCLEOTIDE SEQUENCE [LARGE SCALE GENOMIC DNA]</scope>
    <source>
        <strain evidence="2 3">So0008-312</strain>
    </source>
</reference>
<feature type="domain" description="FAD/NAD(P)-binding" evidence="1">
    <location>
        <begin position="45"/>
        <end position="215"/>
    </location>
</feature>
<comment type="caution">
    <text evidence="2">The sequence shown here is derived from an EMBL/GenBank/DDBJ whole genome shotgun (WGS) entry which is preliminary data.</text>
</comment>
<dbReference type="SUPFAM" id="SSF51905">
    <property type="entry name" value="FAD/NAD(P)-binding domain"/>
    <property type="match status" value="1"/>
</dbReference>
<protein>
    <recommendedName>
        <fullName evidence="1">FAD/NAD(P)-binding domain-containing protein</fullName>
    </recommendedName>
</protein>
<gene>
    <name evidence="2" type="ORF">BE15_04680</name>
</gene>
<dbReference type="GO" id="GO:0016491">
    <property type="term" value="F:oxidoreductase activity"/>
    <property type="evidence" value="ECO:0007669"/>
    <property type="project" value="InterPro"/>
</dbReference>
<evidence type="ECO:0000259" key="1">
    <source>
        <dbReference type="Pfam" id="PF07992"/>
    </source>
</evidence>
<name>A0A150QYE2_SORCE</name>
<dbReference type="AlphaFoldDB" id="A0A150QYE2"/>
<dbReference type="Pfam" id="PF07992">
    <property type="entry name" value="Pyr_redox_2"/>
    <property type="match status" value="1"/>
</dbReference>
<evidence type="ECO:0000313" key="3">
    <source>
        <dbReference type="Proteomes" id="UP000075260"/>
    </source>
</evidence>
<dbReference type="EMBL" id="JEMA01000222">
    <property type="protein sequence ID" value="KYF72984.1"/>
    <property type="molecule type" value="Genomic_DNA"/>
</dbReference>